<accession>A0A0U5C984</accession>
<dbReference type="AlphaFoldDB" id="A0A0U5C984"/>
<evidence type="ECO:0000313" key="2">
    <source>
        <dbReference type="EMBL" id="CEL05500.1"/>
    </source>
</evidence>
<protein>
    <submittedName>
        <fullName evidence="2">Uncharacterized protein</fullName>
    </submittedName>
</protein>
<reference evidence="3" key="1">
    <citation type="journal article" date="2016" name="Genome Announc.">
        <title>Draft genome sequences of fungus Aspergillus calidoustus.</title>
        <authorList>
            <person name="Horn F."/>
            <person name="Linde J."/>
            <person name="Mattern D.J."/>
            <person name="Walther G."/>
            <person name="Guthke R."/>
            <person name="Scherlach K."/>
            <person name="Martin K."/>
            <person name="Brakhage A.A."/>
            <person name="Petzke L."/>
            <person name="Valiante V."/>
        </authorList>
    </citation>
    <scope>NUCLEOTIDE SEQUENCE [LARGE SCALE GENOMIC DNA]</scope>
    <source>
        <strain evidence="3">SF006504</strain>
    </source>
</reference>
<proteinExistence type="predicted"/>
<gene>
    <name evidence="2" type="ORF">ASPCAL06618</name>
</gene>
<dbReference type="EMBL" id="CDMC01000005">
    <property type="protein sequence ID" value="CEL05500.1"/>
    <property type="molecule type" value="Genomic_DNA"/>
</dbReference>
<keyword evidence="3" id="KW-1185">Reference proteome</keyword>
<feature type="region of interest" description="Disordered" evidence="1">
    <location>
        <begin position="61"/>
        <end position="82"/>
    </location>
</feature>
<sequence length="149" mass="16388">MLLSSPPAVTSEIGSTATEAIRDAADTFASLSAPSNSSCTYQSRFLEKVLLEYTRIKNNRMEAPRRRMHPSTFPSHPPAQAEPRLSLGFMLEGDQIHPGQQLSIEPNPEVEFDAASDGFASFFRDEGVWDDIFAVAGFNLQEGVFSCET</sequence>
<dbReference type="Proteomes" id="UP000054771">
    <property type="component" value="Unassembled WGS sequence"/>
</dbReference>
<evidence type="ECO:0000256" key="1">
    <source>
        <dbReference type="SAM" id="MobiDB-lite"/>
    </source>
</evidence>
<organism evidence="2 3">
    <name type="scientific">Aspergillus calidoustus</name>
    <dbReference type="NCBI Taxonomy" id="454130"/>
    <lineage>
        <taxon>Eukaryota</taxon>
        <taxon>Fungi</taxon>
        <taxon>Dikarya</taxon>
        <taxon>Ascomycota</taxon>
        <taxon>Pezizomycotina</taxon>
        <taxon>Eurotiomycetes</taxon>
        <taxon>Eurotiomycetidae</taxon>
        <taxon>Eurotiales</taxon>
        <taxon>Aspergillaceae</taxon>
        <taxon>Aspergillus</taxon>
        <taxon>Aspergillus subgen. Nidulantes</taxon>
    </lineage>
</organism>
<evidence type="ECO:0000313" key="3">
    <source>
        <dbReference type="Proteomes" id="UP000054771"/>
    </source>
</evidence>
<dbReference type="STRING" id="454130.A0A0U5C984"/>
<name>A0A0U5C984_ASPCI</name>